<comment type="similarity">
    <text evidence="2 9">Belongs to the RecN family.</text>
</comment>
<evidence type="ECO:0000256" key="6">
    <source>
        <dbReference type="ARBA" id="ARBA00022840"/>
    </source>
</evidence>
<proteinExistence type="inferred from homology"/>
<dbReference type="GO" id="GO:0006310">
    <property type="term" value="P:DNA recombination"/>
    <property type="evidence" value="ECO:0007669"/>
    <property type="project" value="InterPro"/>
</dbReference>
<protein>
    <recommendedName>
        <fullName evidence="3 9">DNA repair protein RecN</fullName>
    </recommendedName>
    <alternativeName>
        <fullName evidence="8 9">Recombination protein N</fullName>
    </alternativeName>
</protein>
<dbReference type="Gene3D" id="3.40.50.300">
    <property type="entry name" value="P-loop containing nucleotide triphosphate hydrolases"/>
    <property type="match status" value="2"/>
</dbReference>
<feature type="domain" description="RecF/RecN/SMC N-terminal" evidence="11">
    <location>
        <begin position="14"/>
        <end position="512"/>
    </location>
</feature>
<reference evidence="12 13" key="1">
    <citation type="submission" date="2017-03" db="EMBL/GenBank/DDBJ databases">
        <authorList>
            <person name="Afonso C.L."/>
            <person name="Miller P.J."/>
            <person name="Scott M.A."/>
            <person name="Spackman E."/>
            <person name="Goraichik I."/>
            <person name="Dimitrov K.M."/>
            <person name="Suarez D.L."/>
            <person name="Swayne D.E."/>
        </authorList>
    </citation>
    <scope>NUCLEOTIDE SEQUENCE [LARGE SCALE GENOMIC DNA]</scope>
    <source>
        <strain evidence="12 13">CECT 7691</strain>
    </source>
</reference>
<evidence type="ECO:0000256" key="8">
    <source>
        <dbReference type="ARBA" id="ARBA00033408"/>
    </source>
</evidence>
<dbReference type="FunCoup" id="A0A1Y5SCD2">
    <property type="interactions" value="462"/>
</dbReference>
<dbReference type="Pfam" id="PF02463">
    <property type="entry name" value="SMC_N"/>
    <property type="match status" value="1"/>
</dbReference>
<dbReference type="RefSeq" id="WP_085882741.1">
    <property type="nucleotide sequence ID" value="NZ_FWFR01000001.1"/>
</dbReference>
<evidence type="ECO:0000256" key="1">
    <source>
        <dbReference type="ARBA" id="ARBA00003618"/>
    </source>
</evidence>
<evidence type="ECO:0000256" key="7">
    <source>
        <dbReference type="ARBA" id="ARBA00023204"/>
    </source>
</evidence>
<keyword evidence="4" id="KW-0547">Nucleotide-binding</keyword>
<dbReference type="InterPro" id="IPR027417">
    <property type="entry name" value="P-loop_NTPase"/>
</dbReference>
<keyword evidence="5 9" id="KW-0227">DNA damage</keyword>
<dbReference type="GO" id="GO:0009432">
    <property type="term" value="P:SOS response"/>
    <property type="evidence" value="ECO:0007669"/>
    <property type="project" value="TreeGrafter"/>
</dbReference>
<keyword evidence="6" id="KW-0067">ATP-binding</keyword>
<dbReference type="GO" id="GO:0005524">
    <property type="term" value="F:ATP binding"/>
    <property type="evidence" value="ECO:0007669"/>
    <property type="project" value="UniProtKB-KW"/>
</dbReference>
<dbReference type="NCBIfam" id="TIGR00634">
    <property type="entry name" value="recN"/>
    <property type="match status" value="1"/>
</dbReference>
<dbReference type="InterPro" id="IPR003395">
    <property type="entry name" value="RecF/RecN/SMC_N"/>
</dbReference>
<evidence type="ECO:0000256" key="2">
    <source>
        <dbReference type="ARBA" id="ARBA00009441"/>
    </source>
</evidence>
<gene>
    <name evidence="12" type="primary">recN</name>
    <name evidence="12" type="ORF">OCH7691_01534</name>
</gene>
<evidence type="ECO:0000256" key="4">
    <source>
        <dbReference type="ARBA" id="ARBA00022741"/>
    </source>
</evidence>
<dbReference type="PIRSF" id="PIRSF003128">
    <property type="entry name" value="RecN"/>
    <property type="match status" value="1"/>
</dbReference>
<feature type="coiled-coil region" evidence="10">
    <location>
        <begin position="265"/>
        <end position="292"/>
    </location>
</feature>
<dbReference type="PANTHER" id="PTHR11059">
    <property type="entry name" value="DNA REPAIR PROTEIN RECN"/>
    <property type="match status" value="1"/>
</dbReference>
<keyword evidence="13" id="KW-1185">Reference proteome</keyword>
<name>A0A1Y5SCD2_9PROT</name>
<accession>A0A1Y5SCD2</accession>
<organism evidence="12 13">
    <name type="scientific">Oceanibacterium hippocampi</name>
    <dbReference type="NCBI Taxonomy" id="745714"/>
    <lineage>
        <taxon>Bacteria</taxon>
        <taxon>Pseudomonadati</taxon>
        <taxon>Pseudomonadota</taxon>
        <taxon>Alphaproteobacteria</taxon>
        <taxon>Sneathiellales</taxon>
        <taxon>Sneathiellaceae</taxon>
        <taxon>Oceanibacterium</taxon>
    </lineage>
</organism>
<evidence type="ECO:0000313" key="12">
    <source>
        <dbReference type="EMBL" id="SLN37408.1"/>
    </source>
</evidence>
<dbReference type="InParanoid" id="A0A1Y5SCD2"/>
<dbReference type="EMBL" id="FWFR01000001">
    <property type="protein sequence ID" value="SLN37408.1"/>
    <property type="molecule type" value="Genomic_DNA"/>
</dbReference>
<dbReference type="PANTHER" id="PTHR11059:SF0">
    <property type="entry name" value="DNA REPAIR PROTEIN RECN"/>
    <property type="match status" value="1"/>
</dbReference>
<dbReference type="CDD" id="cd03241">
    <property type="entry name" value="ABC_RecN"/>
    <property type="match status" value="2"/>
</dbReference>
<keyword evidence="7 9" id="KW-0234">DNA repair</keyword>
<dbReference type="Proteomes" id="UP000193200">
    <property type="component" value="Unassembled WGS sequence"/>
</dbReference>
<comment type="function">
    <text evidence="1 9">May be involved in recombinational repair of damaged DNA.</text>
</comment>
<evidence type="ECO:0000256" key="5">
    <source>
        <dbReference type="ARBA" id="ARBA00022763"/>
    </source>
</evidence>
<evidence type="ECO:0000259" key="11">
    <source>
        <dbReference type="Pfam" id="PF02463"/>
    </source>
</evidence>
<dbReference type="InterPro" id="IPR004604">
    <property type="entry name" value="DNA_recomb/repair_RecN"/>
</dbReference>
<dbReference type="AlphaFoldDB" id="A0A1Y5SCD2"/>
<keyword evidence="10" id="KW-0175">Coiled coil</keyword>
<dbReference type="SUPFAM" id="SSF52540">
    <property type="entry name" value="P-loop containing nucleoside triphosphate hydrolases"/>
    <property type="match status" value="2"/>
</dbReference>
<evidence type="ECO:0000256" key="10">
    <source>
        <dbReference type="SAM" id="Coils"/>
    </source>
</evidence>
<evidence type="ECO:0000313" key="13">
    <source>
        <dbReference type="Proteomes" id="UP000193200"/>
    </source>
</evidence>
<dbReference type="GO" id="GO:0043590">
    <property type="term" value="C:bacterial nucleoid"/>
    <property type="evidence" value="ECO:0007669"/>
    <property type="project" value="TreeGrafter"/>
</dbReference>
<evidence type="ECO:0000256" key="9">
    <source>
        <dbReference type="PIRNR" id="PIRNR003128"/>
    </source>
</evidence>
<dbReference type="FunFam" id="3.40.50.300:FF:000356">
    <property type="entry name" value="DNA repair protein RecN"/>
    <property type="match status" value="1"/>
</dbReference>
<sequence length="558" mass="59085">MLVNLTIRDIVLIERLDLEFRVGLTALTGETGAGKSILLESLGLATGARADSGLVRQGAKQGSVTAEFRLDPAHPAFAVLAAQDFDRDGDPDRLLLRRVVGADGRSRAFIDDQPASIGLLRAVGEALVEVHGQNSEQGLLSPALHPELLDAFAGLTVEAAALRELHGAWRKAERRLAEAVAAAERAREDEDYLRHVTGELDALEPVEGEAETLAESRAFLMQAEKVGEALSEAEAMTAGHDGAEAALRRAARALERVADRAGGRLDAALAALERAEVELNEAGLAIQAAAEALNAEPGRLQEIDDRLFALRAAARKHRCEVDDLPALAERLRERLASLDSAGDAIGRLKTEQDRAFERFAASARTLGEKRTAAAVALEAAVNRELAPLRLGNARFVCKVTPLESADWTAKGAERIEFLIATNPGAEPGALNKIASGGELSRLMLALKVVLAEAGSAPTLIFDEVDRGVGGATADAVGERLARLARELQILVVTHSPQVAARGASHWVVRKSDSGTVSVAVEPLDLPGRREEIARMLAGAEVTAEARAAAAKLIEGSVE</sequence>
<dbReference type="OrthoDB" id="9806954at2"/>
<dbReference type="GO" id="GO:0006281">
    <property type="term" value="P:DNA repair"/>
    <property type="evidence" value="ECO:0007669"/>
    <property type="project" value="UniProtKB-KW"/>
</dbReference>
<evidence type="ECO:0000256" key="3">
    <source>
        <dbReference type="ARBA" id="ARBA00021315"/>
    </source>
</evidence>